<evidence type="ECO:0000313" key="11">
    <source>
        <dbReference type="EMBL" id="RGV70601.1"/>
    </source>
</evidence>
<dbReference type="Pfam" id="PF07568">
    <property type="entry name" value="HisKA_2"/>
    <property type="match status" value="1"/>
</dbReference>
<dbReference type="GO" id="GO:0000160">
    <property type="term" value="P:phosphorelay signal transduction system"/>
    <property type="evidence" value="ECO:0007669"/>
    <property type="project" value="UniProtKB-KW"/>
</dbReference>
<accession>A0A412YV97</accession>
<dbReference type="EMBL" id="QSHZ01000040">
    <property type="protein sequence ID" value="RHC49797.1"/>
    <property type="molecule type" value="Genomic_DNA"/>
</dbReference>
<dbReference type="Gene3D" id="3.30.450.40">
    <property type="match status" value="1"/>
</dbReference>
<dbReference type="GO" id="GO:0004673">
    <property type="term" value="F:protein histidine kinase activity"/>
    <property type="evidence" value="ECO:0007669"/>
    <property type="project" value="UniProtKB-EC"/>
</dbReference>
<dbReference type="Proteomes" id="UP000284543">
    <property type="component" value="Unassembled WGS sequence"/>
</dbReference>
<evidence type="ECO:0000256" key="6">
    <source>
        <dbReference type="ARBA" id="ARBA00022777"/>
    </source>
</evidence>
<feature type="domain" description="ABC transporter" evidence="10">
    <location>
        <begin position="1"/>
        <end position="230"/>
    </location>
</feature>
<dbReference type="GO" id="GO:0005524">
    <property type="term" value="F:ATP binding"/>
    <property type="evidence" value="ECO:0007669"/>
    <property type="project" value="UniProtKB-KW"/>
</dbReference>
<evidence type="ECO:0000313" key="13">
    <source>
        <dbReference type="Proteomes" id="UP000283975"/>
    </source>
</evidence>
<dbReference type="SMART" id="SM00065">
    <property type="entry name" value="GAF"/>
    <property type="match status" value="1"/>
</dbReference>
<dbReference type="SUPFAM" id="SSF55781">
    <property type="entry name" value="GAF domain-like"/>
    <property type="match status" value="1"/>
</dbReference>
<sequence length="610" mass="69756">MACVEIRKLYGGQRGTRVRGFDLVIQNPEIHVILCTSISALDELVHIMYGTALYKSGTFKLNGKDAIGLRKKEIQYITMDTYLFPGFTVMDNIYMASPEYGFMTRKIIQKRFDSLMKEADCYIPNVRVENLTAEQKKMVEVIRCYEEHPQLLIVHELAGSLSYRNLMWANTLFTKLKNSGTTVLYLTSKWEDMLKIGDKVSVLRSGKNLGTFSKEEVLSTPQKTYYLMLGGQTMASLLEPMNEDENQDFVHTIVSGVKLLSQDSDSENVLKFFMRQVSKSLKAVNSIVYFSDRNSSKVRFISGVDYHGDELPLIKPDIVKQISSTEELFYTNYLDVHLGDLLNDRMNTHLIHTMICIPVKFGDNYLGLLQVYFDDDYAYTQTDKDYLLAIANELAFAIESFRLKGKSVLIQESHHRIKNNLQMIISLMELQKYRLLRTGTDVSSVQVSEAWETVVKQVKSIASIHDMLSKEEETDSIMGVDVIIRAIKEFYSNDADIQTDIVRCIIPHTRATSLALLVNELISNGVKHAERKEGRLTICMSLRREEDNYFFIYEDNGIGFPDGFEPWKSTGIGMTIMQSIVEQEFEGSFLCRNHHGGARIEITIPYQNFV</sequence>
<dbReference type="EC" id="2.7.13.3" evidence="2"/>
<name>A0A412YV97_9FIRM</name>
<evidence type="ECO:0000256" key="5">
    <source>
        <dbReference type="ARBA" id="ARBA00022741"/>
    </source>
</evidence>
<dbReference type="InterPro" id="IPR027417">
    <property type="entry name" value="P-loop_NTPase"/>
</dbReference>
<dbReference type="PANTHER" id="PTHR41523:SF8">
    <property type="entry name" value="ETHYLENE RESPONSE SENSOR PROTEIN"/>
    <property type="match status" value="1"/>
</dbReference>
<dbReference type="PANTHER" id="PTHR41523">
    <property type="entry name" value="TWO-COMPONENT SYSTEM SENSOR PROTEIN"/>
    <property type="match status" value="1"/>
</dbReference>
<keyword evidence="5" id="KW-0547">Nucleotide-binding</keyword>
<dbReference type="InterPro" id="IPR003594">
    <property type="entry name" value="HATPase_dom"/>
</dbReference>
<protein>
    <recommendedName>
        <fullName evidence="2">histidine kinase</fullName>
        <ecNumber evidence="2">2.7.13.3</ecNumber>
    </recommendedName>
</protein>
<evidence type="ECO:0000256" key="1">
    <source>
        <dbReference type="ARBA" id="ARBA00000085"/>
    </source>
</evidence>
<dbReference type="InterPro" id="IPR029016">
    <property type="entry name" value="GAF-like_dom_sf"/>
</dbReference>
<evidence type="ECO:0000313" key="14">
    <source>
        <dbReference type="Proteomes" id="UP000284543"/>
    </source>
</evidence>
<keyword evidence="4" id="KW-0808">Transferase</keyword>
<dbReference type="PROSITE" id="PS50109">
    <property type="entry name" value="HIS_KIN"/>
    <property type="match status" value="1"/>
</dbReference>
<dbReference type="PROSITE" id="PS50893">
    <property type="entry name" value="ABC_TRANSPORTER_2"/>
    <property type="match status" value="1"/>
</dbReference>
<evidence type="ECO:0000256" key="4">
    <source>
        <dbReference type="ARBA" id="ARBA00022679"/>
    </source>
</evidence>
<keyword evidence="8" id="KW-0902">Two-component regulatory system</keyword>
<feature type="domain" description="Histidine kinase" evidence="9">
    <location>
        <begin position="514"/>
        <end position="608"/>
    </location>
</feature>
<organism evidence="11 14">
    <name type="scientific">Enterocloster bolteae</name>
    <dbReference type="NCBI Taxonomy" id="208479"/>
    <lineage>
        <taxon>Bacteria</taxon>
        <taxon>Bacillati</taxon>
        <taxon>Bacillota</taxon>
        <taxon>Clostridia</taxon>
        <taxon>Lachnospirales</taxon>
        <taxon>Lachnospiraceae</taxon>
        <taxon>Enterocloster</taxon>
    </lineage>
</organism>
<dbReference type="InterPro" id="IPR003018">
    <property type="entry name" value="GAF"/>
</dbReference>
<dbReference type="AlphaFoldDB" id="A0A412YV97"/>
<comment type="caution">
    <text evidence="11">The sequence shown here is derived from an EMBL/GenBank/DDBJ whole genome shotgun (WGS) entry which is preliminary data.</text>
</comment>
<evidence type="ECO:0000313" key="12">
    <source>
        <dbReference type="EMBL" id="RHC49797.1"/>
    </source>
</evidence>
<dbReference type="InterPro" id="IPR036890">
    <property type="entry name" value="HATPase_C_sf"/>
</dbReference>
<keyword evidence="7" id="KW-0067">ATP-binding</keyword>
<dbReference type="GO" id="GO:0016887">
    <property type="term" value="F:ATP hydrolysis activity"/>
    <property type="evidence" value="ECO:0007669"/>
    <property type="project" value="InterPro"/>
</dbReference>
<evidence type="ECO:0000256" key="8">
    <source>
        <dbReference type="ARBA" id="ARBA00023012"/>
    </source>
</evidence>
<evidence type="ECO:0000256" key="3">
    <source>
        <dbReference type="ARBA" id="ARBA00022553"/>
    </source>
</evidence>
<keyword evidence="6" id="KW-0418">Kinase</keyword>
<dbReference type="SUPFAM" id="SSF55874">
    <property type="entry name" value="ATPase domain of HSP90 chaperone/DNA topoisomerase II/histidine kinase"/>
    <property type="match status" value="1"/>
</dbReference>
<dbReference type="Gene3D" id="3.30.565.10">
    <property type="entry name" value="Histidine kinase-like ATPase, C-terminal domain"/>
    <property type="match status" value="1"/>
</dbReference>
<dbReference type="SUPFAM" id="SSF52540">
    <property type="entry name" value="P-loop containing nucleoside triphosphate hydrolases"/>
    <property type="match status" value="1"/>
</dbReference>
<dbReference type="InterPro" id="IPR011495">
    <property type="entry name" value="Sig_transdc_His_kin_sub2_dim/P"/>
</dbReference>
<dbReference type="Pfam" id="PF02518">
    <property type="entry name" value="HATPase_c"/>
    <property type="match status" value="1"/>
</dbReference>
<evidence type="ECO:0000259" key="9">
    <source>
        <dbReference type="PROSITE" id="PS50109"/>
    </source>
</evidence>
<reference evidence="13 14" key="1">
    <citation type="submission" date="2018-08" db="EMBL/GenBank/DDBJ databases">
        <title>A genome reference for cultivated species of the human gut microbiota.</title>
        <authorList>
            <person name="Zou Y."/>
            <person name="Xue W."/>
            <person name="Luo G."/>
        </authorList>
    </citation>
    <scope>NUCLEOTIDE SEQUENCE [LARGE SCALE GENOMIC DNA]</scope>
    <source>
        <strain evidence="11 14">AF14-18</strain>
        <strain evidence="12 13">AM35-14</strain>
    </source>
</reference>
<dbReference type="RefSeq" id="WP_002573052.1">
    <property type="nucleotide sequence ID" value="NZ_JADMVR010000025.1"/>
</dbReference>
<dbReference type="Proteomes" id="UP000283975">
    <property type="component" value="Unassembled WGS sequence"/>
</dbReference>
<dbReference type="Gene3D" id="3.40.50.300">
    <property type="entry name" value="P-loop containing nucleotide triphosphate hydrolases"/>
    <property type="match status" value="1"/>
</dbReference>
<dbReference type="InterPro" id="IPR005467">
    <property type="entry name" value="His_kinase_dom"/>
</dbReference>
<dbReference type="InterPro" id="IPR003439">
    <property type="entry name" value="ABC_transporter-like_ATP-bd"/>
</dbReference>
<gene>
    <name evidence="12" type="ORF">DW839_26750</name>
    <name evidence="11" type="ORF">DWW02_27195</name>
</gene>
<keyword evidence="3" id="KW-0597">Phosphoprotein</keyword>
<dbReference type="SMART" id="SM00387">
    <property type="entry name" value="HATPase_c"/>
    <property type="match status" value="1"/>
</dbReference>
<dbReference type="EMBL" id="QRZM01000020">
    <property type="protein sequence ID" value="RGV70601.1"/>
    <property type="molecule type" value="Genomic_DNA"/>
</dbReference>
<proteinExistence type="predicted"/>
<comment type="catalytic activity">
    <reaction evidence="1">
        <text>ATP + protein L-histidine = ADP + protein N-phospho-L-histidine.</text>
        <dbReference type="EC" id="2.7.13.3"/>
    </reaction>
</comment>
<evidence type="ECO:0000256" key="7">
    <source>
        <dbReference type="ARBA" id="ARBA00022840"/>
    </source>
</evidence>
<evidence type="ECO:0000256" key="2">
    <source>
        <dbReference type="ARBA" id="ARBA00012438"/>
    </source>
</evidence>
<evidence type="ECO:0000259" key="10">
    <source>
        <dbReference type="PROSITE" id="PS50893"/>
    </source>
</evidence>